<comment type="similarity">
    <text evidence="2 13">Belongs to the amiloride-sensitive sodium channel (TC 1.A.6) family.</text>
</comment>
<evidence type="ECO:0000256" key="4">
    <source>
        <dbReference type="ARBA" id="ARBA00022461"/>
    </source>
</evidence>
<evidence type="ECO:0000256" key="7">
    <source>
        <dbReference type="ARBA" id="ARBA00023053"/>
    </source>
</evidence>
<feature type="transmembrane region" description="Helical" evidence="14">
    <location>
        <begin position="465"/>
        <end position="491"/>
    </location>
</feature>
<keyword evidence="4 13" id="KW-0894">Sodium channel</keyword>
<dbReference type="PANTHER" id="PTHR11690:SF248">
    <property type="entry name" value="PICKPOCKET 17, ISOFORM A"/>
    <property type="match status" value="1"/>
</dbReference>
<evidence type="ECO:0000256" key="12">
    <source>
        <dbReference type="ARBA" id="ARBA00023303"/>
    </source>
</evidence>
<dbReference type="AlphaFoldDB" id="A0A811KM14"/>
<evidence type="ECO:0000256" key="2">
    <source>
        <dbReference type="ARBA" id="ARBA00007193"/>
    </source>
</evidence>
<dbReference type="Proteomes" id="UP000783686">
    <property type="component" value="Unassembled WGS sequence"/>
</dbReference>
<dbReference type="GO" id="GO:0005886">
    <property type="term" value="C:plasma membrane"/>
    <property type="evidence" value="ECO:0007669"/>
    <property type="project" value="TreeGrafter"/>
</dbReference>
<dbReference type="Proteomes" id="UP000614601">
    <property type="component" value="Unassembled WGS sequence"/>
</dbReference>
<dbReference type="InterPro" id="IPR001873">
    <property type="entry name" value="ENaC"/>
</dbReference>
<keyword evidence="9 14" id="KW-0472">Membrane</keyword>
<evidence type="ECO:0000256" key="9">
    <source>
        <dbReference type="ARBA" id="ARBA00023136"/>
    </source>
</evidence>
<keyword evidence="8 13" id="KW-0406">Ion transport</keyword>
<dbReference type="Pfam" id="PF00858">
    <property type="entry name" value="ASC"/>
    <property type="match status" value="1"/>
</dbReference>
<evidence type="ECO:0000256" key="6">
    <source>
        <dbReference type="ARBA" id="ARBA00022989"/>
    </source>
</evidence>
<dbReference type="EMBL" id="CAJFCW020000003">
    <property type="protein sequence ID" value="CAG9105752.1"/>
    <property type="molecule type" value="Genomic_DNA"/>
</dbReference>
<sequence>MLRAQHRAQEALKKVNLKRRGKASEKQFRRFPEWTSMLALPQVVYFRSFCSLFWGLVFLAAVAIFIWQLVVIIDNYSSFQYSVIRTLIFSNFSFPAVTACDMNPYKRDLAYQNEEIKNLMETFDYLVAKLYNNDSLVYNSTYEQIADEYSLSNYTSSMTLLAQMSTILTMTANTFNLTAASAQYDDFIQGCSFNLQDCQSGDWTVFYSENMGTCYTFNLAGDKNVSRVGPIYGLRLILKSNVSQYLPVTSMEGFKVYAHHQQEYPFPDIYGVDVMVGGSANLGVTFTQVARLSEPYSPCVHEDEKPDFYNYPLNYSTEGCMRSVYQADVVINCGCYDPTYLRPTNNTFSGSNDTLIDTNQVVVCTTGDYSCILTQREKNYNANCTQPCYESTYSVDVSSSKWPSGSSTAIGTCENGDYGNQTCVDMYAENGAFVQVYFEAQSYESVEEVLDYSFSSFLSDFGGTLGLWIGGSILVIIEVTLLVVQCTMAFCCPRSGRLIGY</sequence>
<keyword evidence="6 14" id="KW-1133">Transmembrane helix</keyword>
<name>A0A811KM14_9BILA</name>
<keyword evidence="12 13" id="KW-0407">Ion channel</keyword>
<keyword evidence="5 13" id="KW-0812">Transmembrane</keyword>
<evidence type="ECO:0000256" key="8">
    <source>
        <dbReference type="ARBA" id="ARBA00023065"/>
    </source>
</evidence>
<proteinExistence type="inferred from homology"/>
<dbReference type="PRINTS" id="PR01078">
    <property type="entry name" value="AMINACHANNEL"/>
</dbReference>
<accession>A0A811KM14</accession>
<keyword evidence="7" id="KW-0915">Sodium</keyword>
<reference evidence="15" key="1">
    <citation type="submission" date="2020-09" db="EMBL/GenBank/DDBJ databases">
        <authorList>
            <person name="Kikuchi T."/>
        </authorList>
    </citation>
    <scope>NUCLEOTIDE SEQUENCE</scope>
    <source>
        <strain evidence="15">SH1</strain>
    </source>
</reference>
<organism evidence="15 16">
    <name type="scientific">Bursaphelenchus okinawaensis</name>
    <dbReference type="NCBI Taxonomy" id="465554"/>
    <lineage>
        <taxon>Eukaryota</taxon>
        <taxon>Metazoa</taxon>
        <taxon>Ecdysozoa</taxon>
        <taxon>Nematoda</taxon>
        <taxon>Chromadorea</taxon>
        <taxon>Rhabditida</taxon>
        <taxon>Tylenchina</taxon>
        <taxon>Tylenchomorpha</taxon>
        <taxon>Aphelenchoidea</taxon>
        <taxon>Aphelenchoididae</taxon>
        <taxon>Bursaphelenchus</taxon>
    </lineage>
</organism>
<evidence type="ECO:0000256" key="10">
    <source>
        <dbReference type="ARBA" id="ARBA00023180"/>
    </source>
</evidence>
<keyword evidence="16" id="KW-1185">Reference proteome</keyword>
<comment type="subcellular location">
    <subcellularLocation>
        <location evidence="1">Membrane</location>
        <topology evidence="1">Multi-pass membrane protein</topology>
    </subcellularLocation>
</comment>
<dbReference type="PANTHER" id="PTHR11690">
    <property type="entry name" value="AMILORIDE-SENSITIVE SODIUM CHANNEL-RELATED"/>
    <property type="match status" value="1"/>
</dbReference>
<evidence type="ECO:0000256" key="1">
    <source>
        <dbReference type="ARBA" id="ARBA00004141"/>
    </source>
</evidence>
<evidence type="ECO:0000256" key="11">
    <source>
        <dbReference type="ARBA" id="ARBA00023201"/>
    </source>
</evidence>
<evidence type="ECO:0000256" key="13">
    <source>
        <dbReference type="RuleBase" id="RU000679"/>
    </source>
</evidence>
<dbReference type="Gene3D" id="1.10.287.820">
    <property type="entry name" value="Acid-sensing ion channel domain"/>
    <property type="match status" value="1"/>
</dbReference>
<feature type="transmembrane region" description="Helical" evidence="14">
    <location>
        <begin position="44"/>
        <end position="70"/>
    </location>
</feature>
<evidence type="ECO:0000256" key="3">
    <source>
        <dbReference type="ARBA" id="ARBA00022448"/>
    </source>
</evidence>
<keyword evidence="10" id="KW-0325">Glycoprotein</keyword>
<comment type="caution">
    <text evidence="15">The sequence shown here is derived from an EMBL/GenBank/DDBJ whole genome shotgun (WGS) entry which is preliminary data.</text>
</comment>
<protein>
    <submittedName>
        <fullName evidence="15">Uncharacterized protein</fullName>
    </submittedName>
</protein>
<dbReference type="OrthoDB" id="10051479at2759"/>
<gene>
    <name evidence="15" type="ORF">BOKJ2_LOCUS6543</name>
</gene>
<keyword evidence="3 13" id="KW-0813">Transport</keyword>
<dbReference type="Gene3D" id="2.60.470.10">
    <property type="entry name" value="Acid-sensing ion channels like domains"/>
    <property type="match status" value="1"/>
</dbReference>
<evidence type="ECO:0000313" key="16">
    <source>
        <dbReference type="Proteomes" id="UP000614601"/>
    </source>
</evidence>
<evidence type="ECO:0000256" key="5">
    <source>
        <dbReference type="ARBA" id="ARBA00022692"/>
    </source>
</evidence>
<dbReference type="GO" id="GO:0015280">
    <property type="term" value="F:ligand-gated sodium channel activity"/>
    <property type="evidence" value="ECO:0007669"/>
    <property type="project" value="TreeGrafter"/>
</dbReference>
<evidence type="ECO:0000313" key="15">
    <source>
        <dbReference type="EMBL" id="CAD5216338.1"/>
    </source>
</evidence>
<keyword evidence="11 13" id="KW-0739">Sodium transport</keyword>
<evidence type="ECO:0000256" key="14">
    <source>
        <dbReference type="SAM" id="Phobius"/>
    </source>
</evidence>
<dbReference type="EMBL" id="CAJFDH010000003">
    <property type="protein sequence ID" value="CAD5216338.1"/>
    <property type="molecule type" value="Genomic_DNA"/>
</dbReference>